<evidence type="ECO:0000256" key="1">
    <source>
        <dbReference type="ARBA" id="ARBA00023002"/>
    </source>
</evidence>
<dbReference type="Gene3D" id="3.20.20.100">
    <property type="entry name" value="NADP-dependent oxidoreductase domain"/>
    <property type="match status" value="1"/>
</dbReference>
<dbReference type="PANTHER" id="PTHR43364">
    <property type="entry name" value="NADH-SPECIFIC METHYLGLYOXAL REDUCTASE-RELATED"/>
    <property type="match status" value="1"/>
</dbReference>
<evidence type="ECO:0000313" key="4">
    <source>
        <dbReference type="Proteomes" id="UP000199438"/>
    </source>
</evidence>
<dbReference type="GO" id="GO:0005829">
    <property type="term" value="C:cytosol"/>
    <property type="evidence" value="ECO:0007669"/>
    <property type="project" value="UniProtKB-ARBA"/>
</dbReference>
<dbReference type="EMBL" id="FOKV01000002">
    <property type="protein sequence ID" value="SFC09008.1"/>
    <property type="molecule type" value="Genomic_DNA"/>
</dbReference>
<dbReference type="AlphaFoldDB" id="A0A1I1GGM2"/>
<dbReference type="STRING" id="1334022.SAMN04487907_102202"/>
<dbReference type="SUPFAM" id="SSF51430">
    <property type="entry name" value="NAD(P)-linked oxidoreductase"/>
    <property type="match status" value="1"/>
</dbReference>
<proteinExistence type="predicted"/>
<name>A0A1I1GGM2_9FLAO</name>
<dbReference type="InterPro" id="IPR050523">
    <property type="entry name" value="AKR_Detox_Biosynth"/>
</dbReference>
<dbReference type="InterPro" id="IPR036812">
    <property type="entry name" value="NAD(P)_OxRdtase_dom_sf"/>
</dbReference>
<dbReference type="CDD" id="cd19081">
    <property type="entry name" value="AKR_AKR9C1"/>
    <property type="match status" value="1"/>
</dbReference>
<dbReference type="FunFam" id="3.20.20.100:FF:000004">
    <property type="entry name" value="Oxidoreductase, aldo/keto reductase"/>
    <property type="match status" value="1"/>
</dbReference>
<evidence type="ECO:0000259" key="2">
    <source>
        <dbReference type="Pfam" id="PF00248"/>
    </source>
</evidence>
<evidence type="ECO:0000313" key="3">
    <source>
        <dbReference type="EMBL" id="SFC09008.1"/>
    </source>
</evidence>
<dbReference type="GO" id="GO:0016491">
    <property type="term" value="F:oxidoreductase activity"/>
    <property type="evidence" value="ECO:0007669"/>
    <property type="project" value="UniProtKB-KW"/>
</dbReference>
<dbReference type="Proteomes" id="UP000199438">
    <property type="component" value="Unassembled WGS sequence"/>
</dbReference>
<gene>
    <name evidence="3" type="ORF">SAMN04487907_102202</name>
</gene>
<keyword evidence="1" id="KW-0560">Oxidoreductase</keyword>
<sequence length="322" mass="36117">MELKNLGNTDLKTPPIIFGGNVFGWTLDEKESFKMLDELLEKGYTCIDTADVYSRWADDNEGGESEKIIGKWMKDRGVRDKITLATKVGSDMGQGKKDISENYILKAAQESLKRLETGYIDLYYTHWDDDRTPVEETLGAYQKLIKNGFVKYIGASNLSPARLRDSLNASKAKALPKYQVFQQEYSLMNRDKVEGDILKLCQENNVSITTYFSLASGFLTGKYRSKDDLEGQNRKDFVKDYLDDRGKNILKTLDEVSEEHGISNAGVALAWIINRPGITAAIASATKSSHLKAFEEATSVKLSSENMEKLNEASSKKALQDK</sequence>
<feature type="domain" description="NADP-dependent oxidoreductase" evidence="2">
    <location>
        <begin position="15"/>
        <end position="313"/>
    </location>
</feature>
<dbReference type="OrthoDB" id="9773828at2"/>
<dbReference type="Pfam" id="PF00248">
    <property type="entry name" value="Aldo_ket_red"/>
    <property type="match status" value="1"/>
</dbReference>
<accession>A0A1I1GGM2</accession>
<dbReference type="PANTHER" id="PTHR43364:SF6">
    <property type="entry name" value="OXIDOREDUCTASE-RELATED"/>
    <property type="match status" value="1"/>
</dbReference>
<dbReference type="RefSeq" id="WP_092541066.1">
    <property type="nucleotide sequence ID" value="NZ_FOKV01000002.1"/>
</dbReference>
<reference evidence="4" key="1">
    <citation type="submission" date="2016-10" db="EMBL/GenBank/DDBJ databases">
        <authorList>
            <person name="Varghese N."/>
            <person name="Submissions S."/>
        </authorList>
    </citation>
    <scope>NUCLEOTIDE SEQUENCE [LARGE SCALE GENOMIC DNA]</scope>
    <source>
        <strain evidence="4">DSM 24499</strain>
    </source>
</reference>
<organism evidence="3 4">
    <name type="scientific">Zunongwangia mangrovi</name>
    <dbReference type="NCBI Taxonomy" id="1334022"/>
    <lineage>
        <taxon>Bacteria</taxon>
        <taxon>Pseudomonadati</taxon>
        <taxon>Bacteroidota</taxon>
        <taxon>Flavobacteriia</taxon>
        <taxon>Flavobacteriales</taxon>
        <taxon>Flavobacteriaceae</taxon>
        <taxon>Zunongwangia</taxon>
    </lineage>
</organism>
<protein>
    <submittedName>
        <fullName evidence="3">Predicted oxidoreductase</fullName>
    </submittedName>
</protein>
<dbReference type="InterPro" id="IPR023210">
    <property type="entry name" value="NADP_OxRdtase_dom"/>
</dbReference>
<keyword evidence="4" id="KW-1185">Reference proteome</keyword>